<dbReference type="Proteomes" id="UP000541444">
    <property type="component" value="Unassembled WGS sequence"/>
</dbReference>
<organism evidence="1 2">
    <name type="scientific">Kingdonia uniflora</name>
    <dbReference type="NCBI Taxonomy" id="39325"/>
    <lineage>
        <taxon>Eukaryota</taxon>
        <taxon>Viridiplantae</taxon>
        <taxon>Streptophyta</taxon>
        <taxon>Embryophyta</taxon>
        <taxon>Tracheophyta</taxon>
        <taxon>Spermatophyta</taxon>
        <taxon>Magnoliopsida</taxon>
        <taxon>Ranunculales</taxon>
        <taxon>Circaeasteraceae</taxon>
        <taxon>Kingdonia</taxon>
    </lineage>
</organism>
<dbReference type="EMBL" id="JACGCM010001549">
    <property type="protein sequence ID" value="KAF6153901.1"/>
    <property type="molecule type" value="Genomic_DNA"/>
</dbReference>
<protein>
    <submittedName>
        <fullName evidence="1">Uncharacterized protein</fullName>
    </submittedName>
</protein>
<sequence length="68" mass="7819">QIFPPTPILLGTDYFVSNTQYLRRICLFLKSMVPNFPTSANIIKQNKLSLKKVMLNVAFCNLNYAPIR</sequence>
<name>A0A7J7MG96_9MAGN</name>
<feature type="non-terminal residue" evidence="1">
    <location>
        <position position="1"/>
    </location>
</feature>
<keyword evidence="2" id="KW-1185">Reference proteome</keyword>
<evidence type="ECO:0000313" key="1">
    <source>
        <dbReference type="EMBL" id="KAF6153901.1"/>
    </source>
</evidence>
<evidence type="ECO:0000313" key="2">
    <source>
        <dbReference type="Proteomes" id="UP000541444"/>
    </source>
</evidence>
<accession>A0A7J7MG96</accession>
<proteinExistence type="predicted"/>
<comment type="caution">
    <text evidence="1">The sequence shown here is derived from an EMBL/GenBank/DDBJ whole genome shotgun (WGS) entry which is preliminary data.</text>
</comment>
<reference evidence="1 2" key="1">
    <citation type="journal article" date="2020" name="IScience">
        <title>Genome Sequencing of the Endangered Kingdonia uniflora (Circaeasteraceae, Ranunculales) Reveals Potential Mechanisms of Evolutionary Specialization.</title>
        <authorList>
            <person name="Sun Y."/>
            <person name="Deng T."/>
            <person name="Zhang A."/>
            <person name="Moore M.J."/>
            <person name="Landis J.B."/>
            <person name="Lin N."/>
            <person name="Zhang H."/>
            <person name="Zhang X."/>
            <person name="Huang J."/>
            <person name="Zhang X."/>
            <person name="Sun H."/>
            <person name="Wang H."/>
        </authorList>
    </citation>
    <scope>NUCLEOTIDE SEQUENCE [LARGE SCALE GENOMIC DNA]</scope>
    <source>
        <strain evidence="1">TB1705</strain>
        <tissue evidence="1">Leaf</tissue>
    </source>
</reference>
<gene>
    <name evidence="1" type="ORF">GIB67_023678</name>
</gene>
<dbReference type="AlphaFoldDB" id="A0A7J7MG96"/>